<sequence>MRLWPQMVIALQSKEEERWGLRGMRREAMEIELPGRPTPNRAGSGRATACHARAPGVAWELNLGCSEPGFLSAAEVLLVRRSLSPPRQLCCAEPPSIRPDFNLFTGRPQAVYIPSPPLTPRCSPTRVAG</sequence>
<reference evidence="1" key="1">
    <citation type="journal article" date="2023" name="Science">
        <title>Genome structures resolve the early diversification of teleost fishes.</title>
        <authorList>
            <person name="Parey E."/>
            <person name="Louis A."/>
            <person name="Montfort J."/>
            <person name="Bouchez O."/>
            <person name="Roques C."/>
            <person name="Iampietro C."/>
            <person name="Lluch J."/>
            <person name="Castinel A."/>
            <person name="Donnadieu C."/>
            <person name="Desvignes T."/>
            <person name="Floi Bucao C."/>
            <person name="Jouanno E."/>
            <person name="Wen M."/>
            <person name="Mejri S."/>
            <person name="Dirks R."/>
            <person name="Jansen H."/>
            <person name="Henkel C."/>
            <person name="Chen W.J."/>
            <person name="Zahm M."/>
            <person name="Cabau C."/>
            <person name="Klopp C."/>
            <person name="Thompson A.W."/>
            <person name="Robinson-Rechavi M."/>
            <person name="Braasch I."/>
            <person name="Lecointre G."/>
            <person name="Bobe J."/>
            <person name="Postlethwait J.H."/>
            <person name="Berthelot C."/>
            <person name="Roest Crollius H."/>
            <person name="Guiguen Y."/>
        </authorList>
    </citation>
    <scope>NUCLEOTIDE SEQUENCE</scope>
    <source>
        <strain evidence="1">NC1722</strain>
    </source>
</reference>
<evidence type="ECO:0000313" key="1">
    <source>
        <dbReference type="EMBL" id="KAJ8384294.1"/>
    </source>
</evidence>
<accession>A0AAD7RHI4</accession>
<evidence type="ECO:0000313" key="2">
    <source>
        <dbReference type="Proteomes" id="UP001221898"/>
    </source>
</evidence>
<dbReference type="EMBL" id="JAINUG010000274">
    <property type="protein sequence ID" value="KAJ8384294.1"/>
    <property type="molecule type" value="Genomic_DNA"/>
</dbReference>
<comment type="caution">
    <text evidence="1">The sequence shown here is derived from an EMBL/GenBank/DDBJ whole genome shotgun (WGS) entry which is preliminary data.</text>
</comment>
<name>A0AAD7RHI4_9TELE</name>
<organism evidence="1 2">
    <name type="scientific">Aldrovandia affinis</name>
    <dbReference type="NCBI Taxonomy" id="143900"/>
    <lineage>
        <taxon>Eukaryota</taxon>
        <taxon>Metazoa</taxon>
        <taxon>Chordata</taxon>
        <taxon>Craniata</taxon>
        <taxon>Vertebrata</taxon>
        <taxon>Euteleostomi</taxon>
        <taxon>Actinopterygii</taxon>
        <taxon>Neopterygii</taxon>
        <taxon>Teleostei</taxon>
        <taxon>Notacanthiformes</taxon>
        <taxon>Halosauridae</taxon>
        <taxon>Aldrovandia</taxon>
    </lineage>
</organism>
<dbReference type="Proteomes" id="UP001221898">
    <property type="component" value="Unassembled WGS sequence"/>
</dbReference>
<dbReference type="AlphaFoldDB" id="A0AAD7RHI4"/>
<protein>
    <submittedName>
        <fullName evidence="1">Uncharacterized protein</fullName>
    </submittedName>
</protein>
<keyword evidence="2" id="KW-1185">Reference proteome</keyword>
<proteinExistence type="predicted"/>
<gene>
    <name evidence="1" type="ORF">AAFF_G00206510</name>
</gene>